<name>A0A4Y7LHR4_PAPSO</name>
<dbReference type="Gramene" id="RZC84190">
    <property type="protein sequence ID" value="RZC84190"/>
    <property type="gene ID" value="C5167_046976"/>
</dbReference>
<keyword evidence="1" id="KW-0472">Membrane</keyword>
<proteinExistence type="predicted"/>
<feature type="transmembrane region" description="Helical" evidence="1">
    <location>
        <begin position="12"/>
        <end position="33"/>
    </location>
</feature>
<dbReference type="AlphaFoldDB" id="A0A4Y7LHR4"/>
<dbReference type="EMBL" id="CM010725">
    <property type="protein sequence ID" value="RZC84190.1"/>
    <property type="molecule type" value="Genomic_DNA"/>
</dbReference>
<evidence type="ECO:0000313" key="2">
    <source>
        <dbReference type="EMBL" id="RZC84190.1"/>
    </source>
</evidence>
<dbReference type="Proteomes" id="UP000316621">
    <property type="component" value="Chromosome 11"/>
</dbReference>
<organism evidence="2 3">
    <name type="scientific">Papaver somniferum</name>
    <name type="common">Opium poppy</name>
    <dbReference type="NCBI Taxonomy" id="3469"/>
    <lineage>
        <taxon>Eukaryota</taxon>
        <taxon>Viridiplantae</taxon>
        <taxon>Streptophyta</taxon>
        <taxon>Embryophyta</taxon>
        <taxon>Tracheophyta</taxon>
        <taxon>Spermatophyta</taxon>
        <taxon>Magnoliopsida</taxon>
        <taxon>Ranunculales</taxon>
        <taxon>Papaveraceae</taxon>
        <taxon>Papaveroideae</taxon>
        <taxon>Papaver</taxon>
    </lineage>
</organism>
<keyword evidence="3" id="KW-1185">Reference proteome</keyword>
<accession>A0A4Y7LHR4</accession>
<protein>
    <submittedName>
        <fullName evidence="2">Uncharacterized protein</fullName>
    </submittedName>
</protein>
<evidence type="ECO:0000256" key="1">
    <source>
        <dbReference type="SAM" id="Phobius"/>
    </source>
</evidence>
<reference evidence="2 3" key="1">
    <citation type="journal article" date="2018" name="Science">
        <title>The opium poppy genome and morphinan production.</title>
        <authorList>
            <person name="Guo L."/>
            <person name="Winzer T."/>
            <person name="Yang X."/>
            <person name="Li Y."/>
            <person name="Ning Z."/>
            <person name="He Z."/>
            <person name="Teodor R."/>
            <person name="Lu Y."/>
            <person name="Bowser T.A."/>
            <person name="Graham I.A."/>
            <person name="Ye K."/>
        </authorList>
    </citation>
    <scope>NUCLEOTIDE SEQUENCE [LARGE SCALE GENOMIC DNA]</scope>
    <source>
        <strain evidence="3">cv. HN1</strain>
        <tissue evidence="2">Leaves</tissue>
    </source>
</reference>
<sequence length="37" mass="4540">MVVVEQWSWRWWWWNGINIAVICKHTSALTLLVPRLF</sequence>
<evidence type="ECO:0000313" key="3">
    <source>
        <dbReference type="Proteomes" id="UP000316621"/>
    </source>
</evidence>
<gene>
    <name evidence="2" type="ORF">C5167_046976</name>
</gene>
<keyword evidence="1" id="KW-0812">Transmembrane</keyword>
<keyword evidence="1" id="KW-1133">Transmembrane helix</keyword>